<protein>
    <recommendedName>
        <fullName evidence="6">Beta-lactamase-related domain-containing protein</fullName>
    </recommendedName>
</protein>
<evidence type="ECO:0000259" key="3">
    <source>
        <dbReference type="Pfam" id="PF11954"/>
    </source>
</evidence>
<evidence type="ECO:0000313" key="5">
    <source>
        <dbReference type="Proteomes" id="UP001147782"/>
    </source>
</evidence>
<evidence type="ECO:0000313" key="4">
    <source>
        <dbReference type="EMBL" id="KAJ5377581.1"/>
    </source>
</evidence>
<dbReference type="InterPro" id="IPR001466">
    <property type="entry name" value="Beta-lactam-related"/>
</dbReference>
<organism evidence="4 5">
    <name type="scientific">Penicillium cataractarum</name>
    <dbReference type="NCBI Taxonomy" id="2100454"/>
    <lineage>
        <taxon>Eukaryota</taxon>
        <taxon>Fungi</taxon>
        <taxon>Dikarya</taxon>
        <taxon>Ascomycota</taxon>
        <taxon>Pezizomycotina</taxon>
        <taxon>Eurotiomycetes</taxon>
        <taxon>Eurotiomycetidae</taxon>
        <taxon>Eurotiales</taxon>
        <taxon>Aspergillaceae</taxon>
        <taxon>Penicillium</taxon>
    </lineage>
</organism>
<dbReference type="Gene3D" id="3.40.710.10">
    <property type="entry name" value="DD-peptidase/beta-lactamase superfamily"/>
    <property type="match status" value="1"/>
</dbReference>
<feature type="domain" description="Beta-lactamase-related" evidence="2">
    <location>
        <begin position="12"/>
        <end position="364"/>
    </location>
</feature>
<gene>
    <name evidence="4" type="ORF">N7496_004990</name>
</gene>
<comment type="caution">
    <text evidence="4">The sequence shown here is derived from an EMBL/GenBank/DDBJ whole genome shotgun (WGS) entry which is preliminary data.</text>
</comment>
<reference evidence="4" key="2">
    <citation type="journal article" date="2023" name="IMA Fungus">
        <title>Comparative genomic study of the Penicillium genus elucidates a diverse pangenome and 15 lateral gene transfer events.</title>
        <authorList>
            <person name="Petersen C."/>
            <person name="Sorensen T."/>
            <person name="Nielsen M.R."/>
            <person name="Sondergaard T.E."/>
            <person name="Sorensen J.L."/>
            <person name="Fitzpatrick D.A."/>
            <person name="Frisvad J.C."/>
            <person name="Nielsen K.L."/>
        </authorList>
    </citation>
    <scope>NUCLEOTIDE SEQUENCE</scope>
    <source>
        <strain evidence="4">IBT 29864</strain>
    </source>
</reference>
<name>A0A9W9SFD7_9EURO</name>
<comment type="similarity">
    <text evidence="1">Belongs to the peptidase S12 family.</text>
</comment>
<dbReference type="AlphaFoldDB" id="A0A9W9SFD7"/>
<dbReference type="GeneID" id="81437098"/>
<dbReference type="RefSeq" id="XP_056556444.1">
    <property type="nucleotide sequence ID" value="XM_056697919.1"/>
</dbReference>
<reference evidence="4" key="1">
    <citation type="submission" date="2022-11" db="EMBL/GenBank/DDBJ databases">
        <authorList>
            <person name="Petersen C."/>
        </authorList>
    </citation>
    <scope>NUCLEOTIDE SEQUENCE</scope>
    <source>
        <strain evidence="4">IBT 29864</strain>
    </source>
</reference>
<feature type="domain" description="Peptidase S12 Pab87-related C-terminal" evidence="3">
    <location>
        <begin position="428"/>
        <end position="531"/>
    </location>
</feature>
<dbReference type="PANTHER" id="PTHR46825:SF9">
    <property type="entry name" value="BETA-LACTAMASE-RELATED DOMAIN-CONTAINING PROTEIN"/>
    <property type="match status" value="1"/>
</dbReference>
<sequence>MSTAQSPFDEAFDTWVKDALEEWKVPGLSIAVVHNEETFSKVMNPDQTFSQLLPHMLTTYQAYGIAEFPDRKMTTDTIFPAASTTKAFTAAATSIAIQDSKDTPSPIDWDTPVSSVIPEDFVLSDDYATKNTTLEDALSHRSGFPSHPWPLTYGDKDTTVSDIVRSYRHMPLSAPPRTTFQYTNHMFIVMAHLLEKQTGEPLGSFLKKRIWDPLGMKETYFSTEEAKKVPSSAAKVVKGYTWIPEETGGHWFEEPEANWRPNTGGGAMVSSVLDYSRWVRELIYRTGPLKGHDSLTKPRTFLFDAGDINLPTPYHAYALGWFVDNYRGQHLYAHSGGWPGYSSFVAFMPEKKFGFAIMGNSNSARFVHFRLAVLLMDKLLGPVDDPLHDEKMKEFYDQHEKVKERALKYHPEDMDAIKRKMFPSLADPPVPHTLPLEKYVGTYRHPTGNWVPVVLGEDGKLGIDASHGAVPGYLTLTHASGEFFVAKMKSSNLAEMQPAAAEFYIDVSGVVKKIGLRLEPALKEEKIWFERSES</sequence>
<evidence type="ECO:0000259" key="2">
    <source>
        <dbReference type="Pfam" id="PF00144"/>
    </source>
</evidence>
<dbReference type="SUPFAM" id="SSF56601">
    <property type="entry name" value="beta-lactamase/transpeptidase-like"/>
    <property type="match status" value="1"/>
</dbReference>
<dbReference type="Pfam" id="PF00144">
    <property type="entry name" value="Beta-lactamase"/>
    <property type="match status" value="1"/>
</dbReference>
<dbReference type="InterPro" id="IPR012338">
    <property type="entry name" value="Beta-lactam/transpept-like"/>
</dbReference>
<evidence type="ECO:0008006" key="6">
    <source>
        <dbReference type="Google" id="ProtNLM"/>
    </source>
</evidence>
<keyword evidence="5" id="KW-1185">Reference proteome</keyword>
<dbReference type="OrthoDB" id="5946976at2759"/>
<evidence type="ECO:0000256" key="1">
    <source>
        <dbReference type="ARBA" id="ARBA00038215"/>
    </source>
</evidence>
<proteinExistence type="inferred from homology"/>
<dbReference type="InterPro" id="IPR050491">
    <property type="entry name" value="AmpC-like"/>
</dbReference>
<accession>A0A9W9SFD7</accession>
<dbReference type="PANTHER" id="PTHR46825">
    <property type="entry name" value="D-ALANYL-D-ALANINE-CARBOXYPEPTIDASE/ENDOPEPTIDASE AMPH"/>
    <property type="match status" value="1"/>
</dbReference>
<dbReference type="Proteomes" id="UP001147782">
    <property type="component" value="Unassembled WGS sequence"/>
</dbReference>
<dbReference type="InterPro" id="IPR021860">
    <property type="entry name" value="Peptidase_S12_Pab87-rel_C"/>
</dbReference>
<dbReference type="Pfam" id="PF11954">
    <property type="entry name" value="DUF3471"/>
    <property type="match status" value="1"/>
</dbReference>
<dbReference type="EMBL" id="JAPZBS010000004">
    <property type="protein sequence ID" value="KAJ5377581.1"/>
    <property type="molecule type" value="Genomic_DNA"/>
</dbReference>
<dbReference type="Gene3D" id="2.40.128.600">
    <property type="match status" value="1"/>
</dbReference>